<dbReference type="NCBIfam" id="TIGR01930">
    <property type="entry name" value="AcCoA-C-Actrans"/>
    <property type="match status" value="1"/>
</dbReference>
<dbReference type="PROSITE" id="PS00737">
    <property type="entry name" value="THIOLASE_2"/>
    <property type="match status" value="1"/>
</dbReference>
<dbReference type="GO" id="GO:0010124">
    <property type="term" value="P:phenylacetate catabolic process"/>
    <property type="evidence" value="ECO:0007669"/>
    <property type="project" value="TreeGrafter"/>
</dbReference>
<dbReference type="EC" id="2.3.1.16" evidence="10"/>
<dbReference type="GO" id="GO:0003988">
    <property type="term" value="F:acetyl-CoA C-acyltransferase activity"/>
    <property type="evidence" value="ECO:0007669"/>
    <property type="project" value="UniProtKB-EC"/>
</dbReference>
<evidence type="ECO:0000256" key="9">
    <source>
        <dbReference type="ARBA" id="ARBA00023315"/>
    </source>
</evidence>
<dbReference type="InterPro" id="IPR020613">
    <property type="entry name" value="Thiolase_CS"/>
</dbReference>
<feature type="active site" description="Proton acceptor" evidence="12">
    <location>
        <position position="372"/>
    </location>
</feature>
<evidence type="ECO:0000256" key="10">
    <source>
        <dbReference type="ARBA" id="ARBA00024073"/>
    </source>
</evidence>
<evidence type="ECO:0000259" key="15">
    <source>
        <dbReference type="Pfam" id="PF02803"/>
    </source>
</evidence>
<dbReference type="PIRSF" id="PIRSF000429">
    <property type="entry name" value="Ac-CoA_Ac_transf"/>
    <property type="match status" value="1"/>
</dbReference>
<accession>A0A4P9X577</accession>
<dbReference type="GO" id="GO:0006635">
    <property type="term" value="P:fatty acid beta-oxidation"/>
    <property type="evidence" value="ECO:0007669"/>
    <property type="project" value="TreeGrafter"/>
</dbReference>
<comment type="subcellular location">
    <subcellularLocation>
        <location evidence="1">Peroxisome</location>
    </subcellularLocation>
</comment>
<feature type="domain" description="Thiolase C-terminal" evidence="15">
    <location>
        <begin position="264"/>
        <end position="384"/>
    </location>
</feature>
<evidence type="ECO:0000256" key="2">
    <source>
        <dbReference type="ARBA" id="ARBA00004872"/>
    </source>
</evidence>
<feature type="active site" description="Acyl-thioester intermediate" evidence="12">
    <location>
        <position position="95"/>
    </location>
</feature>
<keyword evidence="9 13" id="KW-0012">Acyltransferase</keyword>
<gene>
    <name evidence="16" type="ORF">CXG81DRAFT_27021</name>
</gene>
<feature type="active site" description="Proton acceptor" evidence="12">
    <location>
        <position position="342"/>
    </location>
</feature>
<organism evidence="16 17">
    <name type="scientific">Caulochytrium protostelioides</name>
    <dbReference type="NCBI Taxonomy" id="1555241"/>
    <lineage>
        <taxon>Eukaryota</taxon>
        <taxon>Fungi</taxon>
        <taxon>Fungi incertae sedis</taxon>
        <taxon>Chytridiomycota</taxon>
        <taxon>Chytridiomycota incertae sedis</taxon>
        <taxon>Chytridiomycetes</taxon>
        <taxon>Caulochytriales</taxon>
        <taxon>Caulochytriaceae</taxon>
        <taxon>Caulochytrium</taxon>
    </lineage>
</organism>
<dbReference type="OrthoDB" id="5404651at2759"/>
<evidence type="ECO:0000256" key="7">
    <source>
        <dbReference type="ARBA" id="ARBA00023098"/>
    </source>
</evidence>
<evidence type="ECO:0000259" key="14">
    <source>
        <dbReference type="Pfam" id="PF00108"/>
    </source>
</evidence>
<comment type="catalytic activity">
    <reaction evidence="11">
        <text>an acyl-CoA + acetyl-CoA = a 3-oxoacyl-CoA + CoA</text>
        <dbReference type="Rhea" id="RHEA:21564"/>
        <dbReference type="ChEBI" id="CHEBI:57287"/>
        <dbReference type="ChEBI" id="CHEBI:57288"/>
        <dbReference type="ChEBI" id="CHEBI:58342"/>
        <dbReference type="ChEBI" id="CHEBI:90726"/>
        <dbReference type="EC" id="2.3.1.16"/>
    </reaction>
</comment>
<dbReference type="Proteomes" id="UP000274922">
    <property type="component" value="Unassembled WGS sequence"/>
</dbReference>
<keyword evidence="7" id="KW-0443">Lipid metabolism</keyword>
<comment type="pathway">
    <text evidence="2">Lipid metabolism; fatty acid metabolism.</text>
</comment>
<dbReference type="AlphaFoldDB" id="A0A4P9X577"/>
<name>A0A4P9X577_9FUNG</name>
<dbReference type="PANTHER" id="PTHR43853:SF8">
    <property type="entry name" value="3-KETOACYL-COA THIOLASE, PEROXISOMAL"/>
    <property type="match status" value="1"/>
</dbReference>
<dbReference type="EMBL" id="ML014226">
    <property type="protein sequence ID" value="RKP00263.1"/>
    <property type="molecule type" value="Genomic_DNA"/>
</dbReference>
<comment type="similarity">
    <text evidence="3 13">Belongs to the thiolase-like superfamily. Thiolase family.</text>
</comment>
<keyword evidence="8" id="KW-0576">Peroxisome</keyword>
<dbReference type="InterPro" id="IPR020617">
    <property type="entry name" value="Thiolase_C"/>
</dbReference>
<evidence type="ECO:0000256" key="5">
    <source>
        <dbReference type="ARBA" id="ARBA00022832"/>
    </source>
</evidence>
<dbReference type="InterPro" id="IPR002155">
    <property type="entry name" value="Thiolase"/>
</dbReference>
<evidence type="ECO:0000256" key="12">
    <source>
        <dbReference type="PIRSR" id="PIRSR000429-1"/>
    </source>
</evidence>
<dbReference type="PROSITE" id="PS00099">
    <property type="entry name" value="THIOLASE_3"/>
    <property type="match status" value="1"/>
</dbReference>
<evidence type="ECO:0000256" key="8">
    <source>
        <dbReference type="ARBA" id="ARBA00023140"/>
    </source>
</evidence>
<proteinExistence type="inferred from homology"/>
<keyword evidence="4 13" id="KW-0808">Transferase</keyword>
<keyword evidence="5" id="KW-0276">Fatty acid metabolism</keyword>
<dbReference type="InterPro" id="IPR050215">
    <property type="entry name" value="Thiolase-like_sf_Thiolase"/>
</dbReference>
<dbReference type="SUPFAM" id="SSF53901">
    <property type="entry name" value="Thiolase-like"/>
    <property type="match status" value="2"/>
</dbReference>
<evidence type="ECO:0000256" key="3">
    <source>
        <dbReference type="ARBA" id="ARBA00010982"/>
    </source>
</evidence>
<dbReference type="Gene3D" id="3.40.47.10">
    <property type="match status" value="2"/>
</dbReference>
<evidence type="ECO:0000256" key="6">
    <source>
        <dbReference type="ARBA" id="ARBA00022946"/>
    </source>
</evidence>
<evidence type="ECO:0000256" key="4">
    <source>
        <dbReference type="ARBA" id="ARBA00022679"/>
    </source>
</evidence>
<sequence>MPGSKSPDDIVIVSALRTAITKGGKGGFKETHPEFYLAKVLQAAIKAGHVDPATIGDVQVGNVCMPGAGVTTTRMACLFAGMPDTVPAAALNRQCSSGLAACANIAGSIKAGYIDIGIGAGVESMSMYYGPGAIPTDMDPDILEYGPAADVLTPMGLTSENVAKEYHVSREDQDAFALRSHTLAAQAQKDGRFKEEIVPVTLRSGEVVDRDDGVRATTKEHLAKLRPAFHPQGTTTAGNASQVSDGAAAVVLARRSYAEKHGLPILAKWCGFAAVGVPPRIMGIGPLLAIPAVLKQVGLSKEDVAVYEINEAFASQAVYCVRELGLPLEKINPKGGAIAFGHPMGATGARMVATLLPELRRTKQRYGVISMCVGIGMGCAAVIENEA</sequence>
<keyword evidence="6" id="KW-0809">Transit peptide</keyword>
<dbReference type="CDD" id="cd00751">
    <property type="entry name" value="thiolase"/>
    <property type="match status" value="1"/>
</dbReference>
<evidence type="ECO:0000256" key="11">
    <source>
        <dbReference type="ARBA" id="ARBA00047605"/>
    </source>
</evidence>
<evidence type="ECO:0000313" key="17">
    <source>
        <dbReference type="Proteomes" id="UP000274922"/>
    </source>
</evidence>
<dbReference type="PANTHER" id="PTHR43853">
    <property type="entry name" value="3-KETOACYL-COA THIOLASE, PEROXISOMAL"/>
    <property type="match status" value="1"/>
</dbReference>
<evidence type="ECO:0000256" key="1">
    <source>
        <dbReference type="ARBA" id="ARBA00004275"/>
    </source>
</evidence>
<evidence type="ECO:0000256" key="13">
    <source>
        <dbReference type="RuleBase" id="RU003557"/>
    </source>
</evidence>
<dbReference type="FunFam" id="3.40.47.10:FF:000010">
    <property type="entry name" value="Acetyl-CoA acetyltransferase (Thiolase)"/>
    <property type="match status" value="1"/>
</dbReference>
<evidence type="ECO:0000313" key="16">
    <source>
        <dbReference type="EMBL" id="RKP00263.1"/>
    </source>
</evidence>
<dbReference type="GO" id="GO:0005777">
    <property type="term" value="C:peroxisome"/>
    <property type="evidence" value="ECO:0007669"/>
    <property type="project" value="UniProtKB-SubCell"/>
</dbReference>
<reference evidence="17" key="1">
    <citation type="journal article" date="2018" name="Nat. Microbiol.">
        <title>Leveraging single-cell genomics to expand the fungal tree of life.</title>
        <authorList>
            <person name="Ahrendt S.R."/>
            <person name="Quandt C.A."/>
            <person name="Ciobanu D."/>
            <person name="Clum A."/>
            <person name="Salamov A."/>
            <person name="Andreopoulos B."/>
            <person name="Cheng J.F."/>
            <person name="Woyke T."/>
            <person name="Pelin A."/>
            <person name="Henrissat B."/>
            <person name="Reynolds N.K."/>
            <person name="Benny G.L."/>
            <person name="Smith M.E."/>
            <person name="James T.Y."/>
            <person name="Grigoriev I.V."/>
        </authorList>
    </citation>
    <scope>NUCLEOTIDE SEQUENCE [LARGE SCALE GENOMIC DNA]</scope>
    <source>
        <strain evidence="17">ATCC 52028</strain>
    </source>
</reference>
<protein>
    <recommendedName>
        <fullName evidence="10">acetyl-CoA C-acyltransferase</fullName>
        <ecNumber evidence="10">2.3.1.16</ecNumber>
    </recommendedName>
</protein>
<dbReference type="STRING" id="1555241.A0A4P9X577"/>
<dbReference type="InterPro" id="IPR020616">
    <property type="entry name" value="Thiolase_N"/>
</dbReference>
<dbReference type="InterPro" id="IPR020610">
    <property type="entry name" value="Thiolase_AS"/>
</dbReference>
<keyword evidence="17" id="KW-1185">Reference proteome</keyword>
<dbReference type="InterPro" id="IPR016039">
    <property type="entry name" value="Thiolase-like"/>
</dbReference>
<dbReference type="Pfam" id="PF00108">
    <property type="entry name" value="Thiolase_N"/>
    <property type="match status" value="1"/>
</dbReference>
<feature type="domain" description="Thiolase N-terminal" evidence="14">
    <location>
        <begin position="10"/>
        <end position="255"/>
    </location>
</feature>
<dbReference type="Pfam" id="PF02803">
    <property type="entry name" value="Thiolase_C"/>
    <property type="match status" value="1"/>
</dbReference>